<dbReference type="Pfam" id="PF00083">
    <property type="entry name" value="Sugar_tr"/>
    <property type="match status" value="1"/>
</dbReference>
<dbReference type="GO" id="GO:0015144">
    <property type="term" value="F:carbohydrate transmembrane transporter activity"/>
    <property type="evidence" value="ECO:0007669"/>
    <property type="project" value="InterPro"/>
</dbReference>
<comment type="subcellular location">
    <subcellularLocation>
        <location evidence="1">Membrane</location>
    </subcellularLocation>
</comment>
<evidence type="ECO:0008006" key="9">
    <source>
        <dbReference type="Google" id="ProtNLM"/>
    </source>
</evidence>
<name>A0A1E7EJL4_9STRA</name>
<feature type="non-terminal residue" evidence="7">
    <location>
        <position position="1"/>
    </location>
</feature>
<dbReference type="Gene3D" id="1.20.1250.20">
    <property type="entry name" value="MFS general substrate transporter like domains"/>
    <property type="match status" value="1"/>
</dbReference>
<gene>
    <name evidence="7" type="ORF">FRACYDRAFT_202875</name>
</gene>
<protein>
    <recommendedName>
        <fullName evidence="9">Major facilitator superfamily (MFS) profile domain-containing protein</fullName>
    </recommendedName>
</protein>
<comment type="similarity">
    <text evidence="2">Belongs to the major facilitator superfamily. Sugar transporter (TC 2.A.1.1) family.</text>
</comment>
<evidence type="ECO:0000256" key="3">
    <source>
        <dbReference type="ARBA" id="ARBA00022448"/>
    </source>
</evidence>
<keyword evidence="6" id="KW-0472">Membrane</keyword>
<reference evidence="7 8" key="1">
    <citation type="submission" date="2016-09" db="EMBL/GenBank/DDBJ databases">
        <title>Extensive genetic diversity and differential bi-allelic expression allows diatom success in the polar Southern Ocean.</title>
        <authorList>
            <consortium name="DOE Joint Genome Institute"/>
            <person name="Mock T."/>
            <person name="Otillar R.P."/>
            <person name="Strauss J."/>
            <person name="Dupont C."/>
            <person name="Frickenhaus S."/>
            <person name="Maumus F."/>
            <person name="Mcmullan M."/>
            <person name="Sanges R."/>
            <person name="Schmutz J."/>
            <person name="Toseland A."/>
            <person name="Valas R."/>
            <person name="Veluchamy A."/>
            <person name="Ward B.J."/>
            <person name="Allen A."/>
            <person name="Barry K."/>
            <person name="Falciatore A."/>
            <person name="Ferrante M."/>
            <person name="Fortunato A.E."/>
            <person name="Gloeckner G."/>
            <person name="Gruber A."/>
            <person name="Hipkin R."/>
            <person name="Janech M."/>
            <person name="Kroth P."/>
            <person name="Leese F."/>
            <person name="Lindquist E."/>
            <person name="Lyon B.R."/>
            <person name="Martin J."/>
            <person name="Mayer C."/>
            <person name="Parker M."/>
            <person name="Quesneville H."/>
            <person name="Raymond J."/>
            <person name="Uhlig C."/>
            <person name="Valentin K.U."/>
            <person name="Worden A.Z."/>
            <person name="Armbrust E.V."/>
            <person name="Bowler C."/>
            <person name="Green B."/>
            <person name="Moulton V."/>
            <person name="Van Oosterhout C."/>
            <person name="Grigoriev I."/>
        </authorList>
    </citation>
    <scope>NUCLEOTIDE SEQUENCE [LARGE SCALE GENOMIC DNA]</scope>
    <source>
        <strain evidence="7 8">CCMP1102</strain>
    </source>
</reference>
<dbReference type="PANTHER" id="PTHR23500:SF357">
    <property type="entry name" value="IP12678P"/>
    <property type="match status" value="1"/>
</dbReference>
<evidence type="ECO:0000256" key="1">
    <source>
        <dbReference type="ARBA" id="ARBA00004370"/>
    </source>
</evidence>
<evidence type="ECO:0000256" key="4">
    <source>
        <dbReference type="ARBA" id="ARBA00022692"/>
    </source>
</evidence>
<keyword evidence="4" id="KW-0812">Transmembrane</keyword>
<dbReference type="InterPro" id="IPR036259">
    <property type="entry name" value="MFS_trans_sf"/>
</dbReference>
<dbReference type="GO" id="GO:0016020">
    <property type="term" value="C:membrane"/>
    <property type="evidence" value="ECO:0007669"/>
    <property type="project" value="UniProtKB-SubCell"/>
</dbReference>
<evidence type="ECO:0000313" key="8">
    <source>
        <dbReference type="Proteomes" id="UP000095751"/>
    </source>
</evidence>
<evidence type="ECO:0000256" key="5">
    <source>
        <dbReference type="ARBA" id="ARBA00022989"/>
    </source>
</evidence>
<sequence>LGWLVPVEIQSLETRSAGAASSVLFNFFATFVTTQTFLPILCKIEYGVFIFFGAFDELMTLLSYC</sequence>
<keyword evidence="8" id="KW-1185">Reference proteome</keyword>
<dbReference type="Proteomes" id="UP000095751">
    <property type="component" value="Unassembled WGS sequence"/>
</dbReference>
<evidence type="ECO:0000313" key="7">
    <source>
        <dbReference type="EMBL" id="OEU06042.1"/>
    </source>
</evidence>
<proteinExistence type="inferred from homology"/>
<dbReference type="OrthoDB" id="5296287at2759"/>
<keyword evidence="3" id="KW-0813">Transport</keyword>
<dbReference type="PANTHER" id="PTHR23500">
    <property type="entry name" value="SOLUTE CARRIER FAMILY 2, FACILITATED GLUCOSE TRANSPORTER"/>
    <property type="match status" value="1"/>
</dbReference>
<dbReference type="EMBL" id="KV784432">
    <property type="protein sequence ID" value="OEU06042.1"/>
    <property type="molecule type" value="Genomic_DNA"/>
</dbReference>
<accession>A0A1E7EJL4</accession>
<keyword evidence="5" id="KW-1133">Transmembrane helix</keyword>
<dbReference type="InterPro" id="IPR005828">
    <property type="entry name" value="MFS_sugar_transport-like"/>
</dbReference>
<dbReference type="InterPro" id="IPR045262">
    <property type="entry name" value="STP/PLT_plant"/>
</dbReference>
<evidence type="ECO:0000256" key="6">
    <source>
        <dbReference type="ARBA" id="ARBA00023136"/>
    </source>
</evidence>
<organism evidence="7 8">
    <name type="scientific">Fragilariopsis cylindrus CCMP1102</name>
    <dbReference type="NCBI Taxonomy" id="635003"/>
    <lineage>
        <taxon>Eukaryota</taxon>
        <taxon>Sar</taxon>
        <taxon>Stramenopiles</taxon>
        <taxon>Ochrophyta</taxon>
        <taxon>Bacillariophyta</taxon>
        <taxon>Bacillariophyceae</taxon>
        <taxon>Bacillariophycidae</taxon>
        <taxon>Bacillariales</taxon>
        <taxon>Bacillariaceae</taxon>
        <taxon>Fragilariopsis</taxon>
    </lineage>
</organism>
<dbReference type="KEGG" id="fcy:FRACYDRAFT_202875"/>
<dbReference type="AlphaFoldDB" id="A0A1E7EJL4"/>
<dbReference type="InParanoid" id="A0A1E7EJL4"/>
<evidence type="ECO:0000256" key="2">
    <source>
        <dbReference type="ARBA" id="ARBA00010992"/>
    </source>
</evidence>